<dbReference type="PANTHER" id="PTHR21240:SF28">
    <property type="entry name" value="ISO-OROTATE DECARBOXYLASE (EUROFUNG)"/>
    <property type="match status" value="1"/>
</dbReference>
<evidence type="ECO:0000256" key="2">
    <source>
        <dbReference type="SAM" id="SignalP"/>
    </source>
</evidence>
<dbReference type="SUPFAM" id="SSF51556">
    <property type="entry name" value="Metallo-dependent hydrolases"/>
    <property type="match status" value="1"/>
</dbReference>
<feature type="domain" description="Amidohydrolase-related" evidence="3">
    <location>
        <begin position="41"/>
        <end position="349"/>
    </location>
</feature>
<dbReference type="InterPro" id="IPR032466">
    <property type="entry name" value="Metal_Hydrolase"/>
</dbReference>
<sequence length="360" mass="39405">MGMPSSASRRHCLQSALGLAAGAATQFAALPTRAAAAPTRIDVHAHLIPDFYRSALKTHEVEGDGGLPTPAWSPDAAVDFMNKFGIQAQVVSLSEPGFGFLPDPSLRRQMARQINDYIRDALVGAPAWSRSHRRFGGFASLPLGNARDSNEVLAAIDEANRAMNLLKLDGIGLYTHYQGVYLGDPLLNPLMRALNDLEAMVFIHPVAPPVQPELKMPTFVLEFPFETTRAVTNMLYKGIFWRYPKIRWLLPHAGGTIPFLSHRAGLLALQLNPRNSAFSQLYFDTALSAAPASMAATREITPTSHILFGSDFPYAQLVYGLKFPGDPNPELNDSFSAAERQMVDRSNALTQLPRLAQRLG</sequence>
<keyword evidence="5" id="KW-1185">Reference proteome</keyword>
<dbReference type="InterPro" id="IPR006311">
    <property type="entry name" value="TAT_signal"/>
</dbReference>
<organism evidence="4 5">
    <name type="scientific">Aquabacterium lacunae</name>
    <dbReference type="NCBI Taxonomy" id="2528630"/>
    <lineage>
        <taxon>Bacteria</taxon>
        <taxon>Pseudomonadati</taxon>
        <taxon>Pseudomonadota</taxon>
        <taxon>Betaproteobacteria</taxon>
        <taxon>Burkholderiales</taxon>
        <taxon>Aquabacterium</taxon>
    </lineage>
</organism>
<keyword evidence="2" id="KW-0732">Signal</keyword>
<dbReference type="InterPro" id="IPR006680">
    <property type="entry name" value="Amidohydro-rel"/>
</dbReference>
<accession>A0A4Q9H3Z1</accession>
<dbReference type="EMBL" id="SIXI01000003">
    <property type="protein sequence ID" value="TBO31206.1"/>
    <property type="molecule type" value="Genomic_DNA"/>
</dbReference>
<dbReference type="AlphaFoldDB" id="A0A4Q9H3Z1"/>
<dbReference type="RefSeq" id="WP_130967634.1">
    <property type="nucleotide sequence ID" value="NZ_SIXI01000003.1"/>
</dbReference>
<dbReference type="GO" id="GO:0005737">
    <property type="term" value="C:cytoplasm"/>
    <property type="evidence" value="ECO:0007669"/>
    <property type="project" value="TreeGrafter"/>
</dbReference>
<dbReference type="Pfam" id="PF04909">
    <property type="entry name" value="Amidohydro_2"/>
    <property type="match status" value="1"/>
</dbReference>
<feature type="chain" id="PRO_5020667677" evidence="2">
    <location>
        <begin position="29"/>
        <end position="360"/>
    </location>
</feature>
<evidence type="ECO:0000259" key="3">
    <source>
        <dbReference type="Pfam" id="PF04909"/>
    </source>
</evidence>
<evidence type="ECO:0000313" key="4">
    <source>
        <dbReference type="EMBL" id="TBO31206.1"/>
    </source>
</evidence>
<dbReference type="GO" id="GO:0016787">
    <property type="term" value="F:hydrolase activity"/>
    <property type="evidence" value="ECO:0007669"/>
    <property type="project" value="UniProtKB-KW"/>
</dbReference>
<reference evidence="4 5" key="1">
    <citation type="submission" date="2019-02" db="EMBL/GenBank/DDBJ databases">
        <title>Aquabacterium sp. strain KMB7.</title>
        <authorList>
            <person name="Chen W.-M."/>
        </authorList>
    </citation>
    <scope>NUCLEOTIDE SEQUENCE [LARGE SCALE GENOMIC DNA]</scope>
    <source>
        <strain evidence="4 5">KMB7</strain>
    </source>
</reference>
<evidence type="ECO:0000256" key="1">
    <source>
        <dbReference type="ARBA" id="ARBA00023239"/>
    </source>
</evidence>
<comment type="caution">
    <text evidence="4">The sequence shown here is derived from an EMBL/GenBank/DDBJ whole genome shotgun (WGS) entry which is preliminary data.</text>
</comment>
<keyword evidence="1" id="KW-0456">Lyase</keyword>
<evidence type="ECO:0000313" key="5">
    <source>
        <dbReference type="Proteomes" id="UP000292120"/>
    </source>
</evidence>
<proteinExistence type="predicted"/>
<dbReference type="PROSITE" id="PS51318">
    <property type="entry name" value="TAT"/>
    <property type="match status" value="1"/>
</dbReference>
<protein>
    <submittedName>
        <fullName evidence="4">Amidohydrolase</fullName>
    </submittedName>
</protein>
<keyword evidence="4" id="KW-0378">Hydrolase</keyword>
<dbReference type="Proteomes" id="UP000292120">
    <property type="component" value="Unassembled WGS sequence"/>
</dbReference>
<dbReference type="OrthoDB" id="149172at2"/>
<dbReference type="Gene3D" id="3.20.20.140">
    <property type="entry name" value="Metal-dependent hydrolases"/>
    <property type="match status" value="1"/>
</dbReference>
<feature type="signal peptide" evidence="2">
    <location>
        <begin position="1"/>
        <end position="28"/>
    </location>
</feature>
<dbReference type="GO" id="GO:0019748">
    <property type="term" value="P:secondary metabolic process"/>
    <property type="evidence" value="ECO:0007669"/>
    <property type="project" value="TreeGrafter"/>
</dbReference>
<dbReference type="InterPro" id="IPR032465">
    <property type="entry name" value="ACMSD"/>
</dbReference>
<name>A0A4Q9H3Z1_9BURK</name>
<dbReference type="PANTHER" id="PTHR21240">
    <property type="entry name" value="2-AMINO-3-CARBOXYLMUCONATE-6-SEMIALDEHYDE DECARBOXYLASE"/>
    <property type="match status" value="1"/>
</dbReference>
<gene>
    <name evidence="4" type="ORF">EYS42_08125</name>
</gene>
<dbReference type="GO" id="GO:0016831">
    <property type="term" value="F:carboxy-lyase activity"/>
    <property type="evidence" value="ECO:0007669"/>
    <property type="project" value="InterPro"/>
</dbReference>